<dbReference type="GO" id="GO:0005886">
    <property type="term" value="C:plasma membrane"/>
    <property type="evidence" value="ECO:0007669"/>
    <property type="project" value="TreeGrafter"/>
</dbReference>
<evidence type="ECO:0000256" key="1">
    <source>
        <dbReference type="ARBA" id="ARBA00025704"/>
    </source>
</evidence>
<dbReference type="NCBIfam" id="TIGR00691">
    <property type="entry name" value="spoT_relA"/>
    <property type="match status" value="1"/>
</dbReference>
<sequence>MIEASETTEVPPETDLTTIDGETISDLLKIVEQRNGDVDLIRLAFDYARKAHGLQRRKSGDYYIVHPLAAALHLAKLGMDEQTLAAALLHDVPEDTEYTLSDVQSEFGEEIAFLVEGVTKLGQLKYRGIDRYVENLRRMFVSMAQDARVILIKFADRINNLRTLDALPPEKRRRIALESLEIYAPIANRLGMGEMKGDLEDLSFPFVYPEEYQWMKRKIVPQFEEKIAFLSGFQEWVETEFHERGIDYVSIDGRSKHLYSLYKKLLQNSRDLSKIHDLVALRIIVDSVGKCYETLGVIHEICKPLKGRIKDYIAQPKPNGYQSLHTTVFSPKQFAASDVHGQIVEIQIRTPEMHDEAEYGIAAHWRYKERQVSRDRADYRINWMQQLLDEHPDADDKSQLLETMKIDIFQNFIFVFTPRGDVIELPEDSTPVDFAFRIHTDLGNKCSGVKINDQIGSLNTTLKSGDVVEIFLNPHKTEPSPDWLSFVKTNTARQRIRQSMQKKNKRLFDNQEDS</sequence>
<organism evidence="5 6">
    <name type="scientific">Candidatus Kerfeldbacteria bacterium CG15_BIG_FIL_POST_REV_8_21_14_020_45_12</name>
    <dbReference type="NCBI Taxonomy" id="2014247"/>
    <lineage>
        <taxon>Bacteria</taxon>
        <taxon>Candidatus Kerfeldiibacteriota</taxon>
    </lineage>
</organism>
<dbReference type="InterPro" id="IPR012675">
    <property type="entry name" value="Beta-grasp_dom_sf"/>
</dbReference>
<dbReference type="FunFam" id="3.10.20.30:FF:000002">
    <property type="entry name" value="GTP pyrophosphokinase (RelA/SpoT)"/>
    <property type="match status" value="1"/>
</dbReference>
<comment type="caution">
    <text evidence="5">The sequence shown here is derived from an EMBL/GenBank/DDBJ whole genome shotgun (WGS) entry which is preliminary data.</text>
</comment>
<feature type="domain" description="TGS" evidence="4">
    <location>
        <begin position="411"/>
        <end position="472"/>
    </location>
</feature>
<comment type="pathway">
    <text evidence="1">Purine metabolism.</text>
</comment>
<dbReference type="InterPro" id="IPR006674">
    <property type="entry name" value="HD_domain"/>
</dbReference>
<dbReference type="InterPro" id="IPR012676">
    <property type="entry name" value="TGS-like"/>
</dbReference>
<feature type="domain" description="HD" evidence="3">
    <location>
        <begin position="63"/>
        <end position="161"/>
    </location>
</feature>
<dbReference type="SMART" id="SM00471">
    <property type="entry name" value="HDc"/>
    <property type="match status" value="1"/>
</dbReference>
<dbReference type="AlphaFoldDB" id="A0A2M7H2G9"/>
<dbReference type="InterPro" id="IPR004095">
    <property type="entry name" value="TGS"/>
</dbReference>
<evidence type="ECO:0008006" key="7">
    <source>
        <dbReference type="Google" id="ProtNLM"/>
    </source>
</evidence>
<dbReference type="FunFam" id="1.10.3210.10:FF:000001">
    <property type="entry name" value="GTP pyrophosphokinase RelA"/>
    <property type="match status" value="1"/>
</dbReference>
<proteinExistence type="inferred from homology"/>
<dbReference type="InterPro" id="IPR003607">
    <property type="entry name" value="HD/PDEase_dom"/>
</dbReference>
<name>A0A2M7H2G9_9BACT</name>
<dbReference type="SUPFAM" id="SSF109604">
    <property type="entry name" value="HD-domain/PDEase-like"/>
    <property type="match status" value="1"/>
</dbReference>
<comment type="similarity">
    <text evidence="2">Belongs to the relA/spoT family.</text>
</comment>
<dbReference type="PROSITE" id="PS51880">
    <property type="entry name" value="TGS"/>
    <property type="match status" value="1"/>
</dbReference>
<dbReference type="CDD" id="cd01668">
    <property type="entry name" value="TGS_RSH"/>
    <property type="match status" value="1"/>
</dbReference>
<evidence type="ECO:0000259" key="4">
    <source>
        <dbReference type="PROSITE" id="PS51880"/>
    </source>
</evidence>
<dbReference type="Pfam" id="PF04607">
    <property type="entry name" value="RelA_SpoT"/>
    <property type="match status" value="1"/>
</dbReference>
<dbReference type="InterPro" id="IPR007685">
    <property type="entry name" value="RelA_SpoT"/>
</dbReference>
<evidence type="ECO:0000256" key="2">
    <source>
        <dbReference type="RuleBase" id="RU003847"/>
    </source>
</evidence>
<dbReference type="Gene3D" id="1.10.3210.10">
    <property type="entry name" value="Hypothetical protein af1432"/>
    <property type="match status" value="1"/>
</dbReference>
<dbReference type="GO" id="GO:0015969">
    <property type="term" value="P:guanosine tetraphosphate metabolic process"/>
    <property type="evidence" value="ECO:0007669"/>
    <property type="project" value="InterPro"/>
</dbReference>
<dbReference type="InterPro" id="IPR043519">
    <property type="entry name" value="NT_sf"/>
</dbReference>
<evidence type="ECO:0000313" key="5">
    <source>
        <dbReference type="EMBL" id="PIW36384.1"/>
    </source>
</evidence>
<dbReference type="SUPFAM" id="SSF81271">
    <property type="entry name" value="TGS-like"/>
    <property type="match status" value="1"/>
</dbReference>
<dbReference type="CDD" id="cd00077">
    <property type="entry name" value="HDc"/>
    <property type="match status" value="1"/>
</dbReference>
<dbReference type="InterPro" id="IPR004811">
    <property type="entry name" value="RelA/Spo_fam"/>
</dbReference>
<dbReference type="InterPro" id="IPR033655">
    <property type="entry name" value="TGS_RelA/SpoT"/>
</dbReference>
<comment type="function">
    <text evidence="2">In eubacteria ppGpp (guanosine 3'-diphosphate 5'-diphosphate) is a mediator of the stringent response that coordinates a variety of cellular activities in response to changes in nutritional abundance.</text>
</comment>
<dbReference type="PANTHER" id="PTHR21262:SF31">
    <property type="entry name" value="GTP PYROPHOSPHOKINASE"/>
    <property type="match status" value="1"/>
</dbReference>
<dbReference type="Pfam" id="PF02824">
    <property type="entry name" value="TGS"/>
    <property type="match status" value="1"/>
</dbReference>
<dbReference type="Pfam" id="PF13328">
    <property type="entry name" value="HD_4"/>
    <property type="match status" value="1"/>
</dbReference>
<dbReference type="Gene3D" id="3.10.20.30">
    <property type="match status" value="1"/>
</dbReference>
<protein>
    <recommendedName>
        <fullName evidence="7">TGS domain-containing protein</fullName>
    </recommendedName>
</protein>
<dbReference type="PANTHER" id="PTHR21262">
    <property type="entry name" value="GUANOSINE-3',5'-BIS DIPHOSPHATE 3'-PYROPHOSPHOHYDROLASE"/>
    <property type="match status" value="1"/>
</dbReference>
<dbReference type="EMBL" id="PFGC01000058">
    <property type="protein sequence ID" value="PIW36384.1"/>
    <property type="molecule type" value="Genomic_DNA"/>
</dbReference>
<dbReference type="SUPFAM" id="SSF81301">
    <property type="entry name" value="Nucleotidyltransferase"/>
    <property type="match status" value="1"/>
</dbReference>
<dbReference type="SMART" id="SM00954">
    <property type="entry name" value="RelA_SpoT"/>
    <property type="match status" value="1"/>
</dbReference>
<evidence type="ECO:0000259" key="3">
    <source>
        <dbReference type="PROSITE" id="PS51831"/>
    </source>
</evidence>
<dbReference type="CDD" id="cd05399">
    <property type="entry name" value="NT_Rel-Spo_like"/>
    <property type="match status" value="1"/>
</dbReference>
<evidence type="ECO:0000313" key="6">
    <source>
        <dbReference type="Proteomes" id="UP000230292"/>
    </source>
</evidence>
<accession>A0A2M7H2G9</accession>
<gene>
    <name evidence="5" type="ORF">COW24_05670</name>
</gene>
<reference evidence="5 6" key="1">
    <citation type="submission" date="2017-09" db="EMBL/GenBank/DDBJ databases">
        <title>Depth-based differentiation of microbial function through sediment-hosted aquifers and enrichment of novel symbionts in the deep terrestrial subsurface.</title>
        <authorList>
            <person name="Probst A.J."/>
            <person name="Ladd B."/>
            <person name="Jarett J.K."/>
            <person name="Geller-Mcgrath D.E."/>
            <person name="Sieber C.M."/>
            <person name="Emerson J.B."/>
            <person name="Anantharaman K."/>
            <person name="Thomas B.C."/>
            <person name="Malmstrom R."/>
            <person name="Stieglmeier M."/>
            <person name="Klingl A."/>
            <person name="Woyke T."/>
            <person name="Ryan C.M."/>
            <person name="Banfield J.F."/>
        </authorList>
    </citation>
    <scope>NUCLEOTIDE SEQUENCE [LARGE SCALE GENOMIC DNA]</scope>
    <source>
        <strain evidence="5">CG15_BIG_FIL_POST_REV_8_21_14_020_45_12</strain>
    </source>
</reference>
<dbReference type="Gene3D" id="3.30.460.10">
    <property type="entry name" value="Beta Polymerase, domain 2"/>
    <property type="match status" value="1"/>
</dbReference>
<dbReference type="Proteomes" id="UP000230292">
    <property type="component" value="Unassembled WGS sequence"/>
</dbReference>
<dbReference type="PROSITE" id="PS51831">
    <property type="entry name" value="HD"/>
    <property type="match status" value="1"/>
</dbReference>